<feature type="region of interest" description="Disordered" evidence="1">
    <location>
        <begin position="205"/>
        <end position="227"/>
    </location>
</feature>
<keyword evidence="3" id="KW-1185">Reference proteome</keyword>
<dbReference type="GO" id="GO:0019171">
    <property type="term" value="F:(3R)-hydroxyacyl-[acyl-carrier-protein] dehydratase activity"/>
    <property type="evidence" value="ECO:0007669"/>
    <property type="project" value="TreeGrafter"/>
</dbReference>
<dbReference type="Proteomes" id="UP000272025">
    <property type="component" value="Unassembled WGS sequence"/>
</dbReference>
<evidence type="ECO:0000256" key="1">
    <source>
        <dbReference type="SAM" id="MobiDB-lite"/>
    </source>
</evidence>
<evidence type="ECO:0000313" key="3">
    <source>
        <dbReference type="Proteomes" id="UP000272025"/>
    </source>
</evidence>
<feature type="region of interest" description="Disordered" evidence="1">
    <location>
        <begin position="64"/>
        <end position="90"/>
    </location>
</feature>
<reference evidence="2 3" key="1">
    <citation type="journal article" date="2018" name="Mol. Ecol.">
        <title>The obligate alkalophilic soda-lake fungus Sodiomyces alkalinus has shifted to a protein diet.</title>
        <authorList>
            <person name="Grum-Grzhimaylo A.A."/>
            <person name="Falkoski D.L."/>
            <person name="van den Heuvel J."/>
            <person name="Valero-Jimenez C.A."/>
            <person name="Min B."/>
            <person name="Choi I.G."/>
            <person name="Lipzen A."/>
            <person name="Daum C.G."/>
            <person name="Aanen D.K."/>
            <person name="Tsang A."/>
            <person name="Henrissat B."/>
            <person name="Bilanenko E.N."/>
            <person name="de Vries R.P."/>
            <person name="van Kan J.A.L."/>
            <person name="Grigoriev I.V."/>
            <person name="Debets A.J.M."/>
        </authorList>
    </citation>
    <scope>NUCLEOTIDE SEQUENCE [LARGE SCALE GENOMIC DNA]</scope>
    <source>
        <strain evidence="2 3">F11</strain>
    </source>
</reference>
<organism evidence="2 3">
    <name type="scientific">Sodiomyces alkalinus (strain CBS 110278 / VKM F-3762 / F11)</name>
    <name type="common">Alkaliphilic filamentous fungus</name>
    <dbReference type="NCBI Taxonomy" id="1314773"/>
    <lineage>
        <taxon>Eukaryota</taxon>
        <taxon>Fungi</taxon>
        <taxon>Dikarya</taxon>
        <taxon>Ascomycota</taxon>
        <taxon>Pezizomycotina</taxon>
        <taxon>Sordariomycetes</taxon>
        <taxon>Hypocreomycetidae</taxon>
        <taxon>Glomerellales</taxon>
        <taxon>Plectosphaerellaceae</taxon>
        <taxon>Sodiomyces</taxon>
    </lineage>
</organism>
<evidence type="ECO:0000313" key="2">
    <source>
        <dbReference type="EMBL" id="ROT38495.1"/>
    </source>
</evidence>
<dbReference type="OrthoDB" id="3257538at2759"/>
<dbReference type="AlphaFoldDB" id="A0A3N2PVH4"/>
<dbReference type="InterPro" id="IPR052741">
    <property type="entry name" value="Mitochondrial_HTD2"/>
</dbReference>
<dbReference type="STRING" id="1314773.A0A3N2PVH4"/>
<accession>A0A3N2PVH4</accession>
<dbReference type="EMBL" id="ML119055">
    <property type="protein sequence ID" value="ROT38495.1"/>
    <property type="molecule type" value="Genomic_DNA"/>
</dbReference>
<dbReference type="GeneID" id="39580359"/>
<dbReference type="Gene3D" id="3.10.129.10">
    <property type="entry name" value="Hotdog Thioesterase"/>
    <property type="match status" value="1"/>
</dbReference>
<evidence type="ECO:0008006" key="4">
    <source>
        <dbReference type="Google" id="ProtNLM"/>
    </source>
</evidence>
<dbReference type="PANTHER" id="PTHR28152">
    <property type="entry name" value="HYDROXYACYL-THIOESTER DEHYDRATASE TYPE 2, MITOCHONDRIAL"/>
    <property type="match status" value="1"/>
</dbReference>
<proteinExistence type="predicted"/>
<sequence length="364" mass="40532">MVRVLGREPPSQWSTIISTIPSTRTYSTSRIQEILHKPKLIPDHLSPTHSNLLTISLSDHIPSECLPEQQPTLSSGGTPPPPSSPPPYLPQGHHLVYFPIQARPSELHADGTDSDHWPGPPFTRRMWAGGEVCFRPGWERAMRLDGRKVVCTETVEDVRVSPGRGEQARAFVDVWRRYRLADQKDEVPAAIEERRTLVFMPESVNSDETALPTSRKRGLKPPRDNPDYAFTLTPTRALLANYSALTYNAHSIHLDTHLTRAEGHPGLLVHGPLSLTLMFAALKGRLSQGQGQGQEQGQVPTEGVRWLGYRNLAPLYCDEEMRVCLREKEKEASGEHGERKWDVWVEGENGGLAVKGTATTGLMS</sequence>
<dbReference type="InterPro" id="IPR029069">
    <property type="entry name" value="HotDog_dom_sf"/>
</dbReference>
<dbReference type="GO" id="GO:0005739">
    <property type="term" value="C:mitochondrion"/>
    <property type="evidence" value="ECO:0007669"/>
    <property type="project" value="TreeGrafter"/>
</dbReference>
<protein>
    <recommendedName>
        <fullName evidence="4">Thioesterase/thiol ester dehydrase-isomerase</fullName>
    </recommendedName>
</protein>
<name>A0A3N2PVH4_SODAK</name>
<dbReference type="RefSeq" id="XP_028466301.1">
    <property type="nucleotide sequence ID" value="XM_028611881.1"/>
</dbReference>
<gene>
    <name evidence="2" type="ORF">SODALDRAFT_333091</name>
</gene>
<dbReference type="SUPFAM" id="SSF54637">
    <property type="entry name" value="Thioesterase/thiol ester dehydrase-isomerase"/>
    <property type="match status" value="1"/>
</dbReference>
<dbReference type="PANTHER" id="PTHR28152:SF1">
    <property type="entry name" value="HYDROXYACYL-THIOESTER DEHYDRATASE TYPE 2, MITOCHONDRIAL"/>
    <property type="match status" value="1"/>
</dbReference>
<feature type="compositionally biased region" description="Pro residues" evidence="1">
    <location>
        <begin position="78"/>
        <end position="89"/>
    </location>
</feature>